<organism evidence="1 2">
    <name type="scientific">Phytohabitans suffuscus</name>
    <dbReference type="NCBI Taxonomy" id="624315"/>
    <lineage>
        <taxon>Bacteria</taxon>
        <taxon>Bacillati</taxon>
        <taxon>Actinomycetota</taxon>
        <taxon>Actinomycetes</taxon>
        <taxon>Micromonosporales</taxon>
        <taxon>Micromonosporaceae</taxon>
    </lineage>
</organism>
<dbReference type="Proteomes" id="UP000503011">
    <property type="component" value="Chromosome"/>
</dbReference>
<gene>
    <name evidence="1" type="ORF">Psuf_089860</name>
</gene>
<reference evidence="1 2" key="2">
    <citation type="submission" date="2020-03" db="EMBL/GenBank/DDBJ databases">
        <authorList>
            <person name="Ichikawa N."/>
            <person name="Kimura A."/>
            <person name="Kitahashi Y."/>
            <person name="Uohara A."/>
        </authorList>
    </citation>
    <scope>NUCLEOTIDE SEQUENCE [LARGE SCALE GENOMIC DNA]</scope>
    <source>
        <strain evidence="1 2">NBRC 105367</strain>
    </source>
</reference>
<sequence length="41" mass="4155">MNRGALDQITRTTGGGVLIAADPAQIGEAFLKGISLRPTGS</sequence>
<keyword evidence="2" id="KW-1185">Reference proteome</keyword>
<accession>A0A6F8Z0A3</accession>
<dbReference type="EMBL" id="AP022871">
    <property type="protein sequence ID" value="BCB91673.1"/>
    <property type="molecule type" value="Genomic_DNA"/>
</dbReference>
<dbReference type="AlphaFoldDB" id="A0A6F8Z0A3"/>
<evidence type="ECO:0000313" key="1">
    <source>
        <dbReference type="EMBL" id="BCB91673.1"/>
    </source>
</evidence>
<dbReference type="KEGG" id="psuu:Psuf_089860"/>
<proteinExistence type="predicted"/>
<reference evidence="1 2" key="1">
    <citation type="submission" date="2020-03" db="EMBL/GenBank/DDBJ databases">
        <title>Whole genome shotgun sequence of Phytohabitans suffuscus NBRC 105367.</title>
        <authorList>
            <person name="Komaki H."/>
            <person name="Tamura T."/>
        </authorList>
    </citation>
    <scope>NUCLEOTIDE SEQUENCE [LARGE SCALE GENOMIC DNA]</scope>
    <source>
        <strain evidence="1 2">NBRC 105367</strain>
    </source>
</reference>
<name>A0A6F8Z0A3_9ACTN</name>
<protein>
    <submittedName>
        <fullName evidence="1">Uncharacterized protein</fullName>
    </submittedName>
</protein>
<evidence type="ECO:0000313" key="2">
    <source>
        <dbReference type="Proteomes" id="UP000503011"/>
    </source>
</evidence>